<feature type="transmembrane region" description="Helical" evidence="3">
    <location>
        <begin position="101"/>
        <end position="124"/>
    </location>
</feature>
<evidence type="ECO:0000313" key="4">
    <source>
        <dbReference type="EMBL" id="WUV50062.1"/>
    </source>
</evidence>
<feature type="transmembrane region" description="Helical" evidence="3">
    <location>
        <begin position="32"/>
        <end position="55"/>
    </location>
</feature>
<reference evidence="4" key="1">
    <citation type="submission" date="2022-10" db="EMBL/GenBank/DDBJ databases">
        <title>The complete genomes of actinobacterial strains from the NBC collection.</title>
        <authorList>
            <person name="Joergensen T.S."/>
            <person name="Alvarez Arevalo M."/>
            <person name="Sterndorff E.B."/>
            <person name="Faurdal D."/>
            <person name="Vuksanovic O."/>
            <person name="Mourched A.-S."/>
            <person name="Charusanti P."/>
            <person name="Shaw S."/>
            <person name="Blin K."/>
            <person name="Weber T."/>
        </authorList>
    </citation>
    <scope>NUCLEOTIDE SEQUENCE</scope>
    <source>
        <strain evidence="4">NBC_01482</strain>
    </source>
</reference>
<evidence type="ECO:0000256" key="2">
    <source>
        <dbReference type="SAM" id="MobiDB-lite"/>
    </source>
</evidence>
<organism evidence="4 5">
    <name type="scientific">Nocardia vinacea</name>
    <dbReference type="NCBI Taxonomy" id="96468"/>
    <lineage>
        <taxon>Bacteria</taxon>
        <taxon>Bacillati</taxon>
        <taxon>Actinomycetota</taxon>
        <taxon>Actinomycetes</taxon>
        <taxon>Mycobacteriales</taxon>
        <taxon>Nocardiaceae</taxon>
        <taxon>Nocardia</taxon>
    </lineage>
</organism>
<sequence length="587" mass="62032">MTVTGLFTWLGGGLGREQGGTELVYPHERADYAVSGAVVLLFAAVAGIVGTVALATADAMPLFAIVFVALVVALLAGAVARALATARPAGGPDRRGLAGRIAVAVMAGVLVAELASTVLFGGSIDRLLDEKAQRAVDSAAAVVTARTELERAKADRAALDQSIAKAQADIDHALVIARCEYNPTPECPQTRITGVPGRGPESQTANAMLDDARKQLAAAQDRVAGLDQRITEDQESLDTAGSAAFADADRGLGARWLAMNDYTTGTAGAFLLRVLTILTFVLLALLPLIMRWWRGETSLDRRLAFHTVQDRAERSADAAIAVRRAEVRAEAENLRTEQQLTAVRLAVEADTAIDRERQRTRIVAAIGGLEIGITDPGRRELPAGTAGDREDSSVSHEVTPNLPATVSAGALAPTGGVVPHTASAAPAAPKSGGLELPLIGTVPFSDTAARFIRPLVPAFVANAIDTATHPLRTARQAFEEVEEITFTLRRTRKVTVDSQDSHAPAMTQSPQPGYQLPGTPESWHAQRVAATVVDADYTQDPRYSALPPAATPQGYGLPQADHRNELSAGHRNELPRHRGPRELPPAH</sequence>
<evidence type="ECO:0000313" key="5">
    <source>
        <dbReference type="Proteomes" id="UP001432062"/>
    </source>
</evidence>
<feature type="region of interest" description="Disordered" evidence="2">
    <location>
        <begin position="495"/>
        <end position="520"/>
    </location>
</feature>
<feature type="coiled-coil region" evidence="1">
    <location>
        <begin position="202"/>
        <end position="229"/>
    </location>
</feature>
<dbReference type="EMBL" id="CP109441">
    <property type="protein sequence ID" value="WUV50062.1"/>
    <property type="molecule type" value="Genomic_DNA"/>
</dbReference>
<name>A0ABZ1Z7J4_9NOCA</name>
<keyword evidence="3" id="KW-1133">Transmembrane helix</keyword>
<keyword evidence="3" id="KW-0472">Membrane</keyword>
<dbReference type="Proteomes" id="UP001432062">
    <property type="component" value="Chromosome"/>
</dbReference>
<accession>A0ABZ1Z7J4</accession>
<feature type="region of interest" description="Disordered" evidence="2">
    <location>
        <begin position="540"/>
        <end position="587"/>
    </location>
</feature>
<feature type="transmembrane region" description="Helical" evidence="3">
    <location>
        <begin position="62"/>
        <end position="81"/>
    </location>
</feature>
<keyword evidence="3" id="KW-0812">Transmembrane</keyword>
<dbReference type="RefSeq" id="WP_329414825.1">
    <property type="nucleotide sequence ID" value="NZ_CP109441.1"/>
</dbReference>
<keyword evidence="5" id="KW-1185">Reference proteome</keyword>
<proteinExistence type="predicted"/>
<feature type="region of interest" description="Disordered" evidence="2">
    <location>
        <begin position="376"/>
        <end position="399"/>
    </location>
</feature>
<feature type="transmembrane region" description="Helical" evidence="3">
    <location>
        <begin position="270"/>
        <end position="293"/>
    </location>
</feature>
<feature type="compositionally biased region" description="Basic and acidic residues" evidence="2">
    <location>
        <begin position="560"/>
        <end position="576"/>
    </location>
</feature>
<keyword evidence="1" id="KW-0175">Coiled coil</keyword>
<evidence type="ECO:0000256" key="1">
    <source>
        <dbReference type="SAM" id="Coils"/>
    </source>
</evidence>
<protein>
    <submittedName>
        <fullName evidence="4">DUF4407 domain-containing protein</fullName>
    </submittedName>
</protein>
<dbReference type="Pfam" id="PF14362">
    <property type="entry name" value="DUF4407"/>
    <property type="match status" value="1"/>
</dbReference>
<gene>
    <name evidence="4" type="ORF">OG563_18815</name>
</gene>
<evidence type="ECO:0000256" key="3">
    <source>
        <dbReference type="SAM" id="Phobius"/>
    </source>
</evidence>
<feature type="compositionally biased region" description="Basic and acidic residues" evidence="2">
    <location>
        <begin position="376"/>
        <end position="394"/>
    </location>
</feature>
<dbReference type="InterPro" id="IPR025519">
    <property type="entry name" value="DUF4407"/>
</dbReference>